<protein>
    <recommendedName>
        <fullName evidence="5">DUF2189 domain-containing protein</fullName>
    </recommendedName>
</protein>
<dbReference type="Proteomes" id="UP000241074">
    <property type="component" value="Chromosome"/>
</dbReference>
<name>A0A2P1PX91_9GAMM</name>
<dbReference type="KEGG" id="xba:C7S18_20865"/>
<accession>A0A2P1PX91</accession>
<evidence type="ECO:0000313" key="4">
    <source>
        <dbReference type="Proteomes" id="UP000241074"/>
    </source>
</evidence>
<gene>
    <name evidence="3" type="ORF">C7S18_20865</name>
</gene>
<dbReference type="EMBL" id="CP027860">
    <property type="protein sequence ID" value="AVP99471.1"/>
    <property type="molecule type" value="Genomic_DNA"/>
</dbReference>
<dbReference type="AlphaFoldDB" id="A0A2P1PX91"/>
<evidence type="ECO:0000313" key="3">
    <source>
        <dbReference type="EMBL" id="AVP99471.1"/>
    </source>
</evidence>
<evidence type="ECO:0000256" key="1">
    <source>
        <dbReference type="SAM" id="MobiDB-lite"/>
    </source>
</evidence>
<keyword evidence="2" id="KW-1133">Transmembrane helix</keyword>
<evidence type="ECO:0008006" key="5">
    <source>
        <dbReference type="Google" id="ProtNLM"/>
    </source>
</evidence>
<dbReference type="InterPro" id="IPR018692">
    <property type="entry name" value="DUF2189"/>
</dbReference>
<keyword evidence="4" id="KW-1185">Reference proteome</keyword>
<evidence type="ECO:0000256" key="2">
    <source>
        <dbReference type="SAM" id="Phobius"/>
    </source>
</evidence>
<feature type="transmembrane region" description="Helical" evidence="2">
    <location>
        <begin position="218"/>
        <end position="245"/>
    </location>
</feature>
<sequence length="271" mass="28973">MMTQHETESEPTENAAETPPPPLVFPARDLHWRMPFRWLALGWQDLRATPGLSAVFGVVIFVGSAAMSVMAYELGRFALLTALLSGFVYLAPLIGVGLYSVSRARLDGRTPKLADSFAIARRVAGHAGVFALIQLVIFMIWSRAGMMVTAFVPVEDGNLQSLIEYLLIGSAIGSLFAALTFAVSAFSLPMIADRDTDMVTACLSSINAVLRNKPAAMVWAALIVALTAVGFATAMVGLGLIMPWLAYATFHGYRDAFAGTSADVMALGADH</sequence>
<feature type="region of interest" description="Disordered" evidence="1">
    <location>
        <begin position="1"/>
        <end position="21"/>
    </location>
</feature>
<keyword evidence="2" id="KW-0812">Transmembrane</keyword>
<feature type="transmembrane region" description="Helical" evidence="2">
    <location>
        <begin position="51"/>
        <end position="71"/>
    </location>
</feature>
<organism evidence="3 4">
    <name type="scientific">Ahniella affigens</name>
    <dbReference type="NCBI Taxonomy" id="2021234"/>
    <lineage>
        <taxon>Bacteria</taxon>
        <taxon>Pseudomonadati</taxon>
        <taxon>Pseudomonadota</taxon>
        <taxon>Gammaproteobacteria</taxon>
        <taxon>Lysobacterales</taxon>
        <taxon>Rhodanobacteraceae</taxon>
        <taxon>Ahniella</taxon>
    </lineage>
</organism>
<keyword evidence="2" id="KW-0472">Membrane</keyword>
<dbReference type="OrthoDB" id="5621705at2"/>
<feature type="transmembrane region" description="Helical" evidence="2">
    <location>
        <begin position="77"/>
        <end position="102"/>
    </location>
</feature>
<reference evidence="3 4" key="2">
    <citation type="submission" date="2018-03" db="EMBL/GenBank/DDBJ databases">
        <authorList>
            <person name="Keele B.F."/>
        </authorList>
    </citation>
    <scope>NUCLEOTIDE SEQUENCE [LARGE SCALE GENOMIC DNA]</scope>
    <source>
        <strain evidence="3 4">D13</strain>
    </source>
</reference>
<dbReference type="RefSeq" id="WP_106893389.1">
    <property type="nucleotide sequence ID" value="NZ_CP027860.1"/>
</dbReference>
<proteinExistence type="predicted"/>
<reference evidence="3 4" key="1">
    <citation type="submission" date="2018-03" db="EMBL/GenBank/DDBJ databases">
        <title>Ahniella affigens gen. nov., sp. nov., a gammaproteobacterium isolated from sandy soil near a stream.</title>
        <authorList>
            <person name="Ko Y."/>
            <person name="Kim J.-H."/>
        </authorList>
    </citation>
    <scope>NUCLEOTIDE SEQUENCE [LARGE SCALE GENOMIC DNA]</scope>
    <source>
        <strain evidence="3 4">D13</strain>
    </source>
</reference>
<dbReference type="Pfam" id="PF09955">
    <property type="entry name" value="DUF2189"/>
    <property type="match status" value="1"/>
</dbReference>
<feature type="transmembrane region" description="Helical" evidence="2">
    <location>
        <begin position="162"/>
        <end position="188"/>
    </location>
</feature>
<feature type="transmembrane region" description="Helical" evidence="2">
    <location>
        <begin position="123"/>
        <end position="142"/>
    </location>
</feature>